<evidence type="ECO:0000256" key="3">
    <source>
        <dbReference type="ARBA" id="ARBA00022553"/>
    </source>
</evidence>
<gene>
    <name evidence="9" type="ORF">SAMN00120144_1424</name>
</gene>
<dbReference type="InterPro" id="IPR036890">
    <property type="entry name" value="HATPase_C_sf"/>
</dbReference>
<protein>
    <recommendedName>
        <fullName evidence="2">histidine kinase</fullName>
        <ecNumber evidence="2">2.7.13.3</ecNumber>
    </recommendedName>
</protein>
<keyword evidence="9" id="KW-0418">Kinase</keyword>
<keyword evidence="9" id="KW-0808">Transferase</keyword>
<dbReference type="Gene3D" id="3.30.565.10">
    <property type="entry name" value="Histidine kinase-like ATPase, C-terminal domain"/>
    <property type="match status" value="1"/>
</dbReference>
<dbReference type="EC" id="2.7.13.3" evidence="2"/>
<keyword evidence="6" id="KW-0472">Membrane</keyword>
<evidence type="ECO:0000313" key="10">
    <source>
        <dbReference type="Proteomes" id="UP000192266"/>
    </source>
</evidence>
<dbReference type="SMART" id="SM00388">
    <property type="entry name" value="HisKA"/>
    <property type="match status" value="1"/>
</dbReference>
<dbReference type="RefSeq" id="WP_234997003.1">
    <property type="nucleotide sequence ID" value="NZ_FWWW01000048.1"/>
</dbReference>
<keyword evidence="10" id="KW-1185">Reference proteome</keyword>
<evidence type="ECO:0000259" key="8">
    <source>
        <dbReference type="PROSITE" id="PS50109"/>
    </source>
</evidence>
<feature type="chain" id="PRO_5012009163" description="histidine kinase" evidence="7">
    <location>
        <begin position="22"/>
        <end position="786"/>
    </location>
</feature>
<feature type="coiled-coil region" evidence="4">
    <location>
        <begin position="499"/>
        <end position="530"/>
    </location>
</feature>
<evidence type="ECO:0000256" key="1">
    <source>
        <dbReference type="ARBA" id="ARBA00000085"/>
    </source>
</evidence>
<dbReference type="InterPro" id="IPR004358">
    <property type="entry name" value="Sig_transdc_His_kin-like_C"/>
</dbReference>
<evidence type="ECO:0000256" key="2">
    <source>
        <dbReference type="ARBA" id="ARBA00012438"/>
    </source>
</evidence>
<keyword evidence="6" id="KW-1133">Transmembrane helix</keyword>
<dbReference type="SUPFAM" id="SSF48452">
    <property type="entry name" value="TPR-like"/>
    <property type="match status" value="1"/>
</dbReference>
<dbReference type="InterPro" id="IPR005467">
    <property type="entry name" value="His_kinase_dom"/>
</dbReference>
<dbReference type="PRINTS" id="PR00344">
    <property type="entry name" value="BCTRLSENSOR"/>
</dbReference>
<dbReference type="InterPro" id="IPR036097">
    <property type="entry name" value="HisK_dim/P_sf"/>
</dbReference>
<dbReference type="PANTHER" id="PTHR43065">
    <property type="entry name" value="SENSOR HISTIDINE KINASE"/>
    <property type="match status" value="1"/>
</dbReference>
<dbReference type="SMART" id="SM00387">
    <property type="entry name" value="HATPase_c"/>
    <property type="match status" value="1"/>
</dbReference>
<dbReference type="InterPro" id="IPR003594">
    <property type="entry name" value="HATPase_dom"/>
</dbReference>
<proteinExistence type="predicted"/>
<dbReference type="SUPFAM" id="SSF47384">
    <property type="entry name" value="Homodimeric domain of signal transducing histidine kinase"/>
    <property type="match status" value="1"/>
</dbReference>
<dbReference type="PROSITE" id="PS50109">
    <property type="entry name" value="HIS_KIN"/>
    <property type="match status" value="1"/>
</dbReference>
<keyword evidence="7" id="KW-0732">Signal</keyword>
<feature type="signal peptide" evidence="7">
    <location>
        <begin position="1"/>
        <end position="21"/>
    </location>
</feature>
<feature type="domain" description="Histidine kinase" evidence="8">
    <location>
        <begin position="549"/>
        <end position="786"/>
    </location>
</feature>
<dbReference type="InterPro" id="IPR003661">
    <property type="entry name" value="HisK_dim/P_dom"/>
</dbReference>
<evidence type="ECO:0000256" key="4">
    <source>
        <dbReference type="SAM" id="Coils"/>
    </source>
</evidence>
<keyword evidence="6" id="KW-0812">Transmembrane</keyword>
<sequence>MRYFLLLVACGLLALPTPTAAQAPVDPAELQTTRLSSDRPGSAQTASARYRYWEANPNSLRQVLTKQRADTARLRTLMHLVDVDPVWSTTKPQVEETAELAVLSARLQRPEQRAYRLLASGNRLYQSKAVAAALDTLQAAVSAFDRLGRPVPMLLSALRDLFSELNLLEARGRYFHSKLAYYRQRDATENMAPCHHGLGGYYLGRGDYNQALSHYLQDVALFGTFNRVYSYTQLAGVGGRYAEWGNTERALHYLQQAVAGLRSYRGDLFYAYKTMAEVYLQRQEYPAARRALDQALLPPTGKELYPLVRKKAYTLTLHSAVLLAQGHIAEARPLLQAAQHLVDSLGIPFYSGIGSLELDATWARYYVAQDNMARAETHWLAAYGKAQQSRIKPLRLAYLRELTRFYQQQGQPGPAARYAVSALALADSLDAREGALHVARYEIEQATEAQQARIARLRQTQQQDAARARRQRNILWAVLGGAVLLGGVAAALYYAFRRSERLKQLVTEQKQDLQSQRDQLDTSLTELRVTQAQLIQKEKMASLGELTAGIAHEIQNPLNFVTNFSDVSAELMLELQEAQLAGDGEEVAALAGDVTENLTKIRQHGQRASGIVRGMLEHARPSTGERKPNDLNALCDEYLRLAYYGLRTKDAAFQAELQTDFAPHLPLVNLVGADIGRVLLNLGSNAFYALQERQQLGEAGYQPTLSVRTIQLDRHVEIQVRDNGMGMNEQVQAKIFQPFFTTKPPGEGTGLGLSLSYDIITQGHGGTLTVESKEGHGTEFTITLPV</sequence>
<keyword evidence="4" id="KW-0175">Coiled coil</keyword>
<keyword evidence="3" id="KW-0597">Phosphoprotein</keyword>
<dbReference type="CDD" id="cd00082">
    <property type="entry name" value="HisKA"/>
    <property type="match status" value="1"/>
</dbReference>
<dbReference type="Gene3D" id="1.25.40.10">
    <property type="entry name" value="Tetratricopeptide repeat domain"/>
    <property type="match status" value="2"/>
</dbReference>
<dbReference type="AlphaFoldDB" id="A0A1W1V3A8"/>
<dbReference type="InterPro" id="IPR011990">
    <property type="entry name" value="TPR-like_helical_dom_sf"/>
</dbReference>
<feature type="transmembrane region" description="Helical" evidence="6">
    <location>
        <begin position="474"/>
        <end position="496"/>
    </location>
</feature>
<dbReference type="GO" id="GO:0000155">
    <property type="term" value="F:phosphorelay sensor kinase activity"/>
    <property type="evidence" value="ECO:0007669"/>
    <property type="project" value="InterPro"/>
</dbReference>
<dbReference type="STRING" id="645990.SAMN00120144_1424"/>
<evidence type="ECO:0000313" key="9">
    <source>
        <dbReference type="EMBL" id="SMB87829.1"/>
    </source>
</evidence>
<accession>A0A1W1V3A8</accession>
<dbReference type="Gene3D" id="1.10.287.130">
    <property type="match status" value="1"/>
</dbReference>
<evidence type="ECO:0000256" key="6">
    <source>
        <dbReference type="SAM" id="Phobius"/>
    </source>
</evidence>
<feature type="region of interest" description="Disordered" evidence="5">
    <location>
        <begin position="23"/>
        <end position="43"/>
    </location>
</feature>
<evidence type="ECO:0000256" key="7">
    <source>
        <dbReference type="SAM" id="SignalP"/>
    </source>
</evidence>
<reference evidence="9 10" key="1">
    <citation type="submission" date="2017-04" db="EMBL/GenBank/DDBJ databases">
        <authorList>
            <person name="Afonso C.L."/>
            <person name="Miller P.J."/>
            <person name="Scott M.A."/>
            <person name="Spackman E."/>
            <person name="Goraichik I."/>
            <person name="Dimitrov K.M."/>
            <person name="Suarez D.L."/>
            <person name="Swayne D.E."/>
        </authorList>
    </citation>
    <scope>NUCLEOTIDE SEQUENCE [LARGE SCALE GENOMIC DNA]</scope>
    <source>
        <strain evidence="9 10">DSM 11622</strain>
    </source>
</reference>
<dbReference type="Pfam" id="PF02518">
    <property type="entry name" value="HATPase_c"/>
    <property type="match status" value="1"/>
</dbReference>
<dbReference type="EMBL" id="FWWW01000048">
    <property type="protein sequence ID" value="SMB87829.1"/>
    <property type="molecule type" value="Genomic_DNA"/>
</dbReference>
<comment type="catalytic activity">
    <reaction evidence="1">
        <text>ATP + protein L-histidine = ADP + protein N-phospho-L-histidine.</text>
        <dbReference type="EC" id="2.7.13.3"/>
    </reaction>
</comment>
<dbReference type="Proteomes" id="UP000192266">
    <property type="component" value="Unassembled WGS sequence"/>
</dbReference>
<dbReference type="SUPFAM" id="SSF55874">
    <property type="entry name" value="ATPase domain of HSP90 chaperone/DNA topoisomerase II/histidine kinase"/>
    <property type="match status" value="1"/>
</dbReference>
<dbReference type="PANTHER" id="PTHR43065:SF42">
    <property type="entry name" value="TWO-COMPONENT SENSOR PPRA"/>
    <property type="match status" value="1"/>
</dbReference>
<evidence type="ECO:0000256" key="5">
    <source>
        <dbReference type="SAM" id="MobiDB-lite"/>
    </source>
</evidence>
<organism evidence="9 10">
    <name type="scientific">Hymenobacter roseosalivarius DSM 11622</name>
    <dbReference type="NCBI Taxonomy" id="645990"/>
    <lineage>
        <taxon>Bacteria</taxon>
        <taxon>Pseudomonadati</taxon>
        <taxon>Bacteroidota</taxon>
        <taxon>Cytophagia</taxon>
        <taxon>Cytophagales</taxon>
        <taxon>Hymenobacteraceae</taxon>
        <taxon>Hymenobacter</taxon>
    </lineage>
</organism>
<name>A0A1W1V3A8_9BACT</name>